<name>A0A9Q0MTL9_9DIPT</name>
<dbReference type="InterPro" id="IPR001503">
    <property type="entry name" value="Glyco_trans_10"/>
</dbReference>
<dbReference type="Gene3D" id="1.25.40.10">
    <property type="entry name" value="Tetratricopeptide repeat domain"/>
    <property type="match status" value="1"/>
</dbReference>
<evidence type="ECO:0000256" key="4">
    <source>
        <dbReference type="ARBA" id="ARBA00022676"/>
    </source>
</evidence>
<dbReference type="Proteomes" id="UP001151699">
    <property type="component" value="Chromosome C"/>
</dbReference>
<keyword evidence="18" id="KW-1185">Reference proteome</keyword>
<feature type="region of interest" description="Disordered" evidence="14">
    <location>
        <begin position="301"/>
        <end position="320"/>
    </location>
</feature>
<reference evidence="17" key="1">
    <citation type="submission" date="2022-07" db="EMBL/GenBank/DDBJ databases">
        <authorList>
            <person name="Trinca V."/>
            <person name="Uliana J.V.C."/>
            <person name="Torres T.T."/>
            <person name="Ward R.J."/>
            <person name="Monesi N."/>
        </authorList>
    </citation>
    <scope>NUCLEOTIDE SEQUENCE</scope>
    <source>
        <strain evidence="17">HSMRA1968</strain>
        <tissue evidence="17">Whole embryos</tissue>
    </source>
</reference>
<dbReference type="InterPro" id="IPR006597">
    <property type="entry name" value="Sel1-like"/>
</dbReference>
<accession>A0A9Q0MTL9</accession>
<dbReference type="PANTHER" id="PTHR48438">
    <property type="entry name" value="ALPHA-(1,3)-FUCOSYLTRANSFERASE C-RELATED"/>
    <property type="match status" value="1"/>
</dbReference>
<dbReference type="GO" id="GO:0008417">
    <property type="term" value="F:fucosyltransferase activity"/>
    <property type="evidence" value="ECO:0007669"/>
    <property type="project" value="InterPro"/>
</dbReference>
<keyword evidence="5 12" id="KW-0808">Transferase</keyword>
<dbReference type="Pfam" id="PF08238">
    <property type="entry name" value="Sel1"/>
    <property type="match status" value="5"/>
</dbReference>
<evidence type="ECO:0000256" key="11">
    <source>
        <dbReference type="ARBA" id="ARBA00023180"/>
    </source>
</evidence>
<evidence type="ECO:0000256" key="12">
    <source>
        <dbReference type="RuleBase" id="RU003832"/>
    </source>
</evidence>
<dbReference type="SMART" id="SM00671">
    <property type="entry name" value="SEL1"/>
    <property type="match status" value="4"/>
</dbReference>
<evidence type="ECO:0000256" key="13">
    <source>
        <dbReference type="SAM" id="Coils"/>
    </source>
</evidence>
<evidence type="ECO:0000256" key="2">
    <source>
        <dbReference type="ARBA" id="ARBA00004922"/>
    </source>
</evidence>
<feature type="compositionally biased region" description="Low complexity" evidence="14">
    <location>
        <begin position="307"/>
        <end position="320"/>
    </location>
</feature>
<comment type="pathway">
    <text evidence="2">Protein modification; protein glycosylation.</text>
</comment>
<keyword evidence="4 12" id="KW-0328">Glycosyltransferase</keyword>
<keyword evidence="8" id="KW-1133">Transmembrane helix</keyword>
<dbReference type="PANTHER" id="PTHR48438:SF1">
    <property type="entry name" value="ALPHA-(1,3)-FUCOSYLTRANSFERASE C-RELATED"/>
    <property type="match status" value="1"/>
</dbReference>
<evidence type="ECO:0000256" key="1">
    <source>
        <dbReference type="ARBA" id="ARBA00004447"/>
    </source>
</evidence>
<dbReference type="Pfam" id="PF00852">
    <property type="entry name" value="Glyco_transf_10"/>
    <property type="match status" value="1"/>
</dbReference>
<dbReference type="InterPro" id="IPR011990">
    <property type="entry name" value="TPR-like_helical_dom_sf"/>
</dbReference>
<evidence type="ECO:0000256" key="7">
    <source>
        <dbReference type="ARBA" id="ARBA00022968"/>
    </source>
</evidence>
<protein>
    <recommendedName>
        <fullName evidence="12">Fucosyltransferase</fullName>
        <ecNumber evidence="12">2.4.1.-</ecNumber>
    </recommendedName>
</protein>
<comment type="subcellular location">
    <subcellularLocation>
        <location evidence="1 12">Golgi apparatus</location>
        <location evidence="1 12">Golgi stack membrane</location>
        <topology evidence="1 12">Single-pass type II membrane protein</topology>
    </subcellularLocation>
</comment>
<dbReference type="EMBL" id="WJQU01000004">
    <property type="protein sequence ID" value="KAJ6636814.1"/>
    <property type="molecule type" value="Genomic_DNA"/>
</dbReference>
<dbReference type="AlphaFoldDB" id="A0A9Q0MTL9"/>
<keyword evidence="10" id="KW-0472">Membrane</keyword>
<evidence type="ECO:0000256" key="9">
    <source>
        <dbReference type="ARBA" id="ARBA00023034"/>
    </source>
</evidence>
<evidence type="ECO:0000256" key="5">
    <source>
        <dbReference type="ARBA" id="ARBA00022679"/>
    </source>
</evidence>
<comment type="caution">
    <text evidence="17">The sequence shown here is derived from an EMBL/GenBank/DDBJ whole genome shotgun (WGS) entry which is preliminary data.</text>
</comment>
<feature type="coiled-coil region" evidence="13">
    <location>
        <begin position="235"/>
        <end position="269"/>
    </location>
</feature>
<sequence length="726" mass="84433">MQCCVDSFLTKKIKVKVMSAFDLQKESDVKEYLEKLGIEYRFGCFSEKQAEACHLLGDYLESIKKDFEKASKVYRSNCDDYGYARSCLKYGNYSFLGKGKSGSAGSVAEAYKYYEKGCTLNEAESCLHSGLILVSRSMKEEVNRDVKKGVNYLTKSCEMNNATACFYLSGLHIAGVHSDPEQEISIELSAKRDPKEFIVPKDMIKAFNYATKACELRNMYACANLSQMYARGDGTEKNEEKAQKFKKLAMEMQEEIKNQQQTLTFQQEAENDFWKAKDVINIVEREPLKIATDIKGNDNKFSQSLAHSQPSHSTTSHSSQNFHMTDEYIEETDPPNVFGVTQKKPWYFSGGRRYPTEARRKRNTKKRIAKLFPSEDQWTDRITNQLMFVPPNYSEIKMSGHLKTILLFNGLGAWNVKQGRDVFLSSKCPVNTCKITANRDEINKADLVLYKDHFIPTGVARPAKQIFMLYFLECPYHTQHIKFPDVFNWTSTYRKDSDIVAPYEKWEYYDLRVKQMEQDRNYALNKTRKVAWFVSNCGARNGRLQYAHELQKHIQVDIYGSCGQYKCSRSTANKCFDILDRDYKFYLAFENSNCKDYITEKFFVNALNRNILPIVMGARPEDYEMAAPYRSYLHVDEFASAKELADYLHILDQNDELYNSYFKWKGTGEFINTYWWCRLCAMLHDEESLNKVKWYNDVNEWWRGVGVCTNGSWRNYQARKDVMSDD</sequence>
<dbReference type="InterPro" id="IPR031481">
    <property type="entry name" value="Glyco_tran_10_N"/>
</dbReference>
<dbReference type="Pfam" id="PF17039">
    <property type="entry name" value="Glyco_tran_10_N"/>
    <property type="match status" value="1"/>
</dbReference>
<feature type="domain" description="Fucosyltransferase N-terminal" evidence="16">
    <location>
        <begin position="403"/>
        <end position="503"/>
    </location>
</feature>
<proteinExistence type="inferred from homology"/>
<keyword evidence="6 12" id="KW-0812">Transmembrane</keyword>
<evidence type="ECO:0000259" key="16">
    <source>
        <dbReference type="Pfam" id="PF17039"/>
    </source>
</evidence>
<dbReference type="OrthoDB" id="427096at2759"/>
<evidence type="ECO:0000313" key="18">
    <source>
        <dbReference type="Proteomes" id="UP001151699"/>
    </source>
</evidence>
<organism evidence="17 18">
    <name type="scientific">Pseudolycoriella hygida</name>
    <dbReference type="NCBI Taxonomy" id="35572"/>
    <lineage>
        <taxon>Eukaryota</taxon>
        <taxon>Metazoa</taxon>
        <taxon>Ecdysozoa</taxon>
        <taxon>Arthropoda</taxon>
        <taxon>Hexapoda</taxon>
        <taxon>Insecta</taxon>
        <taxon>Pterygota</taxon>
        <taxon>Neoptera</taxon>
        <taxon>Endopterygota</taxon>
        <taxon>Diptera</taxon>
        <taxon>Nematocera</taxon>
        <taxon>Sciaroidea</taxon>
        <taxon>Sciaridae</taxon>
        <taxon>Pseudolycoriella</taxon>
    </lineage>
</organism>
<evidence type="ECO:0000256" key="8">
    <source>
        <dbReference type="ARBA" id="ARBA00022989"/>
    </source>
</evidence>
<dbReference type="SUPFAM" id="SSF53756">
    <property type="entry name" value="UDP-Glycosyltransferase/glycogen phosphorylase"/>
    <property type="match status" value="1"/>
</dbReference>
<keyword evidence="13" id="KW-0175">Coiled coil</keyword>
<dbReference type="FunFam" id="3.40.50.11660:FF:000004">
    <property type="entry name" value="Glycoprotein 3-alpha-L-fucosyltransferase A"/>
    <property type="match status" value="1"/>
</dbReference>
<evidence type="ECO:0000313" key="17">
    <source>
        <dbReference type="EMBL" id="KAJ6636814.1"/>
    </source>
</evidence>
<keyword evidence="7" id="KW-0735">Signal-anchor</keyword>
<dbReference type="EC" id="2.4.1.-" evidence="12"/>
<feature type="domain" description="Fucosyltransferase C-terminal" evidence="15">
    <location>
        <begin position="525"/>
        <end position="701"/>
    </location>
</feature>
<evidence type="ECO:0000256" key="14">
    <source>
        <dbReference type="SAM" id="MobiDB-lite"/>
    </source>
</evidence>
<evidence type="ECO:0000256" key="3">
    <source>
        <dbReference type="ARBA" id="ARBA00008919"/>
    </source>
</evidence>
<gene>
    <name evidence="17" type="primary">FucTA_0</name>
    <name evidence="17" type="ORF">Bhyg_15409</name>
</gene>
<dbReference type="Gene3D" id="3.40.50.11660">
    <property type="entry name" value="Glycosyl transferase family 10, C-terminal domain"/>
    <property type="match status" value="1"/>
</dbReference>
<dbReference type="GO" id="GO:0032580">
    <property type="term" value="C:Golgi cisterna membrane"/>
    <property type="evidence" value="ECO:0007669"/>
    <property type="project" value="UniProtKB-SubCell"/>
</dbReference>
<keyword evidence="11" id="KW-0325">Glycoprotein</keyword>
<evidence type="ECO:0000256" key="6">
    <source>
        <dbReference type="ARBA" id="ARBA00022692"/>
    </source>
</evidence>
<dbReference type="InterPro" id="IPR055270">
    <property type="entry name" value="Glyco_tran_10_C"/>
</dbReference>
<dbReference type="InterPro" id="IPR038577">
    <property type="entry name" value="GT10-like_C_sf"/>
</dbReference>
<evidence type="ECO:0000259" key="15">
    <source>
        <dbReference type="Pfam" id="PF00852"/>
    </source>
</evidence>
<comment type="similarity">
    <text evidence="3 12">Belongs to the glycosyltransferase 10 family.</text>
</comment>
<evidence type="ECO:0000256" key="10">
    <source>
        <dbReference type="ARBA" id="ARBA00023136"/>
    </source>
</evidence>
<keyword evidence="9 12" id="KW-0333">Golgi apparatus</keyword>
<dbReference type="SUPFAM" id="SSF81901">
    <property type="entry name" value="HCP-like"/>
    <property type="match status" value="1"/>
</dbReference>